<dbReference type="Proteomes" id="UP000265566">
    <property type="component" value="Chromosome 2"/>
</dbReference>
<organism evidence="1 4">
    <name type="scientific">Medicago truncatula</name>
    <name type="common">Barrel medic</name>
    <name type="synonym">Medicago tribuloides</name>
    <dbReference type="NCBI Taxonomy" id="3880"/>
    <lineage>
        <taxon>Eukaryota</taxon>
        <taxon>Viridiplantae</taxon>
        <taxon>Streptophyta</taxon>
        <taxon>Embryophyta</taxon>
        <taxon>Tracheophyta</taxon>
        <taxon>Spermatophyta</taxon>
        <taxon>Magnoliopsida</taxon>
        <taxon>eudicotyledons</taxon>
        <taxon>Gunneridae</taxon>
        <taxon>Pentapetalae</taxon>
        <taxon>rosids</taxon>
        <taxon>fabids</taxon>
        <taxon>Fabales</taxon>
        <taxon>Fabaceae</taxon>
        <taxon>Papilionoideae</taxon>
        <taxon>50 kb inversion clade</taxon>
        <taxon>NPAAA clade</taxon>
        <taxon>Hologalegina</taxon>
        <taxon>IRL clade</taxon>
        <taxon>Trifolieae</taxon>
        <taxon>Medicago</taxon>
    </lineage>
</organism>
<evidence type="ECO:0000313" key="3">
    <source>
        <dbReference type="EnsemblPlants" id="KEH39528"/>
    </source>
</evidence>
<dbReference type="EMBL" id="CM001218">
    <property type="protein sequence ID" value="KEH39528.1"/>
    <property type="molecule type" value="Genomic_DNA"/>
</dbReference>
<dbReference type="EnsemblPlants" id="KEH39528">
    <property type="protein sequence ID" value="KEH39528"/>
    <property type="gene ID" value="MTR_2g100345"/>
</dbReference>
<dbReference type="AlphaFoldDB" id="A0A072VDL0"/>
<evidence type="ECO:0000313" key="1">
    <source>
        <dbReference type="EMBL" id="KEH39528.1"/>
    </source>
</evidence>
<name>A0A072VDL0_MEDTR</name>
<dbReference type="EMBL" id="PSQE01000002">
    <property type="protein sequence ID" value="RHN76296.1"/>
    <property type="molecule type" value="Genomic_DNA"/>
</dbReference>
<proteinExistence type="predicted"/>
<reference evidence="3" key="3">
    <citation type="submission" date="2015-04" db="UniProtKB">
        <authorList>
            <consortium name="EnsemblPlants"/>
        </authorList>
    </citation>
    <scope>IDENTIFICATION</scope>
    <source>
        <strain evidence="3">cv. Jemalong A17</strain>
    </source>
</reference>
<keyword evidence="4" id="KW-1185">Reference proteome</keyword>
<reference evidence="1 4" key="2">
    <citation type="journal article" date="2014" name="BMC Genomics">
        <title>An improved genome release (version Mt4.0) for the model legume Medicago truncatula.</title>
        <authorList>
            <person name="Tang H."/>
            <person name="Krishnakumar V."/>
            <person name="Bidwell S."/>
            <person name="Rosen B."/>
            <person name="Chan A."/>
            <person name="Zhou S."/>
            <person name="Gentzbittel L."/>
            <person name="Childs K.L."/>
            <person name="Yandell M."/>
            <person name="Gundlach H."/>
            <person name="Mayer K.F."/>
            <person name="Schwartz D.C."/>
            <person name="Town C.D."/>
        </authorList>
    </citation>
    <scope>GENOME REANNOTATION</scope>
    <source>
        <strain evidence="1">A17</strain>
        <strain evidence="3 4">cv. Jemalong A17</strain>
    </source>
</reference>
<reference evidence="2" key="4">
    <citation type="journal article" date="2018" name="Nat. Plants">
        <title>Whole-genome landscape of Medicago truncatula symbiotic genes.</title>
        <authorList>
            <person name="Pecrix Y."/>
            <person name="Gamas P."/>
            <person name="Carrere S."/>
        </authorList>
    </citation>
    <scope>NUCLEOTIDE SEQUENCE</scope>
    <source>
        <tissue evidence="2">Leaves</tissue>
    </source>
</reference>
<dbReference type="Gramene" id="rna12597">
    <property type="protein sequence ID" value="RHN76296.1"/>
    <property type="gene ID" value="gene12597"/>
</dbReference>
<dbReference type="HOGENOM" id="CLU_2625662_0_0_1"/>
<gene>
    <name evidence="1" type="ordered locus">MTR_2g100345</name>
    <name evidence="2" type="ORF">MtrunA17_Chr2g0330501</name>
</gene>
<protein>
    <submittedName>
        <fullName evidence="1">Phosphatase, putative</fullName>
    </submittedName>
</protein>
<accession>A0A072VDL0</accession>
<sequence>MNFQLFDFVSKNSKDIKAHVHGWRDGEEFENVMLHIIKKPNIGKGNTVDPKIISVDCKLGTISIDANKSFIEAIPAPL</sequence>
<evidence type="ECO:0000313" key="4">
    <source>
        <dbReference type="Proteomes" id="UP000002051"/>
    </source>
</evidence>
<dbReference type="Proteomes" id="UP000002051">
    <property type="component" value="Chromosome 2"/>
</dbReference>
<reference evidence="1 4" key="1">
    <citation type="journal article" date="2011" name="Nature">
        <title>The Medicago genome provides insight into the evolution of rhizobial symbioses.</title>
        <authorList>
            <person name="Young N.D."/>
            <person name="Debelle F."/>
            <person name="Oldroyd G.E."/>
            <person name="Geurts R."/>
            <person name="Cannon S.B."/>
            <person name="Udvardi M.K."/>
            <person name="Benedito V.A."/>
            <person name="Mayer K.F."/>
            <person name="Gouzy J."/>
            <person name="Schoof H."/>
            <person name="Van de Peer Y."/>
            <person name="Proost S."/>
            <person name="Cook D.R."/>
            <person name="Meyers B.C."/>
            <person name="Spannagl M."/>
            <person name="Cheung F."/>
            <person name="De Mita S."/>
            <person name="Krishnakumar V."/>
            <person name="Gundlach H."/>
            <person name="Zhou S."/>
            <person name="Mudge J."/>
            <person name="Bharti A.K."/>
            <person name="Murray J.D."/>
            <person name="Naoumkina M.A."/>
            <person name="Rosen B."/>
            <person name="Silverstein K.A."/>
            <person name="Tang H."/>
            <person name="Rombauts S."/>
            <person name="Zhao P.X."/>
            <person name="Zhou P."/>
            <person name="Barbe V."/>
            <person name="Bardou P."/>
            <person name="Bechner M."/>
            <person name="Bellec A."/>
            <person name="Berger A."/>
            <person name="Berges H."/>
            <person name="Bidwell S."/>
            <person name="Bisseling T."/>
            <person name="Choisne N."/>
            <person name="Couloux A."/>
            <person name="Denny R."/>
            <person name="Deshpande S."/>
            <person name="Dai X."/>
            <person name="Doyle J.J."/>
            <person name="Dudez A.M."/>
            <person name="Farmer A.D."/>
            <person name="Fouteau S."/>
            <person name="Franken C."/>
            <person name="Gibelin C."/>
            <person name="Gish J."/>
            <person name="Goldstein S."/>
            <person name="Gonzalez A.J."/>
            <person name="Green P.J."/>
            <person name="Hallab A."/>
            <person name="Hartog M."/>
            <person name="Hua A."/>
            <person name="Humphray S.J."/>
            <person name="Jeong D.H."/>
            <person name="Jing Y."/>
            <person name="Jocker A."/>
            <person name="Kenton S.M."/>
            <person name="Kim D.J."/>
            <person name="Klee K."/>
            <person name="Lai H."/>
            <person name="Lang C."/>
            <person name="Lin S."/>
            <person name="Macmil S.L."/>
            <person name="Magdelenat G."/>
            <person name="Matthews L."/>
            <person name="McCorrison J."/>
            <person name="Monaghan E.L."/>
            <person name="Mun J.H."/>
            <person name="Najar F.Z."/>
            <person name="Nicholson C."/>
            <person name="Noirot C."/>
            <person name="O'Bleness M."/>
            <person name="Paule C.R."/>
            <person name="Poulain J."/>
            <person name="Prion F."/>
            <person name="Qin B."/>
            <person name="Qu C."/>
            <person name="Retzel E.F."/>
            <person name="Riddle C."/>
            <person name="Sallet E."/>
            <person name="Samain S."/>
            <person name="Samson N."/>
            <person name="Sanders I."/>
            <person name="Saurat O."/>
            <person name="Scarpelli C."/>
            <person name="Schiex T."/>
            <person name="Segurens B."/>
            <person name="Severin A.J."/>
            <person name="Sherrier D.J."/>
            <person name="Shi R."/>
            <person name="Sims S."/>
            <person name="Singer S.R."/>
            <person name="Sinharoy S."/>
            <person name="Sterck L."/>
            <person name="Viollet A."/>
            <person name="Wang B.B."/>
            <person name="Wang K."/>
            <person name="Wang M."/>
            <person name="Wang X."/>
            <person name="Warfsmann J."/>
            <person name="Weissenbach J."/>
            <person name="White D.D."/>
            <person name="White J.D."/>
            <person name="Wiley G.B."/>
            <person name="Wincker P."/>
            <person name="Xing Y."/>
            <person name="Yang L."/>
            <person name="Yao Z."/>
            <person name="Ying F."/>
            <person name="Zhai J."/>
            <person name="Zhou L."/>
            <person name="Zuber A."/>
            <person name="Denarie J."/>
            <person name="Dixon R.A."/>
            <person name="May G.D."/>
            <person name="Schwartz D.C."/>
            <person name="Rogers J."/>
            <person name="Quetier F."/>
            <person name="Town C.D."/>
            <person name="Roe B.A."/>
        </authorList>
    </citation>
    <scope>NUCLEOTIDE SEQUENCE [LARGE SCALE GENOMIC DNA]</scope>
    <source>
        <strain evidence="1">A17</strain>
        <strain evidence="3 4">cv. Jemalong A17</strain>
    </source>
</reference>
<evidence type="ECO:0000313" key="2">
    <source>
        <dbReference type="EMBL" id="RHN76296.1"/>
    </source>
</evidence>